<feature type="transmembrane region" description="Helical" evidence="1">
    <location>
        <begin position="71"/>
        <end position="93"/>
    </location>
</feature>
<gene>
    <name evidence="3" type="ORF">BSTOLATCC_MIC46879</name>
</gene>
<reference evidence="3" key="1">
    <citation type="submission" date="2021-09" db="EMBL/GenBank/DDBJ databases">
        <authorList>
            <consortium name="AG Swart"/>
            <person name="Singh M."/>
            <person name="Singh A."/>
            <person name="Seah K."/>
            <person name="Emmerich C."/>
        </authorList>
    </citation>
    <scope>NUCLEOTIDE SEQUENCE</scope>
    <source>
        <strain evidence="3">ATCC30299</strain>
    </source>
</reference>
<dbReference type="InterPro" id="IPR003864">
    <property type="entry name" value="CSC1/OSCA1-like_7TM"/>
</dbReference>
<dbReference type="Pfam" id="PF02714">
    <property type="entry name" value="RSN1_7TM"/>
    <property type="match status" value="1"/>
</dbReference>
<protein>
    <recommendedName>
        <fullName evidence="2">CSC1/OSCA1-like 7TM region domain-containing protein</fullName>
    </recommendedName>
</protein>
<keyword evidence="1" id="KW-1133">Transmembrane helix</keyword>
<feature type="transmembrane region" description="Helical" evidence="1">
    <location>
        <begin position="267"/>
        <end position="289"/>
    </location>
</feature>
<proteinExistence type="predicted"/>
<feature type="transmembrane region" description="Helical" evidence="1">
    <location>
        <begin position="295"/>
        <end position="315"/>
    </location>
</feature>
<dbReference type="EMBL" id="CAJZBQ010000046">
    <property type="protein sequence ID" value="CAG9328897.1"/>
    <property type="molecule type" value="Genomic_DNA"/>
</dbReference>
<feature type="transmembrane region" description="Helical" evidence="1">
    <location>
        <begin position="28"/>
        <end position="51"/>
    </location>
</feature>
<dbReference type="AlphaFoldDB" id="A0AAU9JWJ0"/>
<keyword evidence="4" id="KW-1185">Reference proteome</keyword>
<dbReference type="PANTHER" id="PTHR13018">
    <property type="entry name" value="PROBABLE MEMBRANE PROTEIN DUF221-RELATED"/>
    <property type="match status" value="1"/>
</dbReference>
<comment type="caution">
    <text evidence="3">The sequence shown here is derived from an EMBL/GenBank/DDBJ whole genome shotgun (WGS) entry which is preliminary data.</text>
</comment>
<name>A0AAU9JWJ0_9CILI</name>
<feature type="transmembrane region" description="Helical" evidence="1">
    <location>
        <begin position="113"/>
        <end position="132"/>
    </location>
</feature>
<evidence type="ECO:0000259" key="2">
    <source>
        <dbReference type="Pfam" id="PF02714"/>
    </source>
</evidence>
<evidence type="ECO:0000313" key="4">
    <source>
        <dbReference type="Proteomes" id="UP001162131"/>
    </source>
</evidence>
<keyword evidence="1" id="KW-0812">Transmembrane</keyword>
<keyword evidence="1" id="KW-0472">Membrane</keyword>
<sequence>MVASAPAPHEIKWENMNYNQLVTRGRRIALLAIFVVVFFIFLTPTAFVRYINDALSGMEIDKYIEGIFTTYLPTLLLLIYQGVILYHSIIFIVKQEKRVNVAMEIVSRLTKYLIFMAIYVFLLQALGMQTVVQVSTGGWDGWRTLFPNKIAETGLFFTIFMIHQALIQNGLALLQPGLIIISKIKWKLAKTPHEKIKALDSPDFDFAYETAVTLNSFLILLSYSIAYPLILIIGLIYFFIRFMTQKYLILCTFYVNKSSTGSAIPKAYLYSILTYIFIFQLFTGLIFTINKNYPIQIVGGVLIIIAFVVYLIFLWKLPIIMKFVRKIIKKFEKIEGRKLDNFEHGEVLYIHPVEKKEKETGEADVVLLDTLASKTQNINTSNENNS</sequence>
<dbReference type="InterPro" id="IPR045122">
    <property type="entry name" value="Csc1-like"/>
</dbReference>
<dbReference type="Proteomes" id="UP001162131">
    <property type="component" value="Unassembled WGS sequence"/>
</dbReference>
<accession>A0AAU9JWJ0</accession>
<organism evidence="3 4">
    <name type="scientific">Blepharisma stoltei</name>
    <dbReference type="NCBI Taxonomy" id="1481888"/>
    <lineage>
        <taxon>Eukaryota</taxon>
        <taxon>Sar</taxon>
        <taxon>Alveolata</taxon>
        <taxon>Ciliophora</taxon>
        <taxon>Postciliodesmatophora</taxon>
        <taxon>Heterotrichea</taxon>
        <taxon>Heterotrichida</taxon>
        <taxon>Blepharismidae</taxon>
        <taxon>Blepharisma</taxon>
    </lineage>
</organism>
<dbReference type="GO" id="GO:0005227">
    <property type="term" value="F:calcium-activated cation channel activity"/>
    <property type="evidence" value="ECO:0007669"/>
    <property type="project" value="InterPro"/>
</dbReference>
<dbReference type="GO" id="GO:0005886">
    <property type="term" value="C:plasma membrane"/>
    <property type="evidence" value="ECO:0007669"/>
    <property type="project" value="TreeGrafter"/>
</dbReference>
<feature type="transmembrane region" description="Helical" evidence="1">
    <location>
        <begin position="217"/>
        <end position="240"/>
    </location>
</feature>
<evidence type="ECO:0000313" key="3">
    <source>
        <dbReference type="EMBL" id="CAG9328897.1"/>
    </source>
</evidence>
<evidence type="ECO:0000256" key="1">
    <source>
        <dbReference type="SAM" id="Phobius"/>
    </source>
</evidence>
<feature type="domain" description="CSC1/OSCA1-like 7TM region" evidence="2">
    <location>
        <begin position="26"/>
        <end position="286"/>
    </location>
</feature>